<dbReference type="EMBL" id="JAFKGL010000015">
    <property type="protein sequence ID" value="MBN9412974.1"/>
    <property type="molecule type" value="Genomic_DNA"/>
</dbReference>
<dbReference type="GO" id="GO:0009425">
    <property type="term" value="C:bacterial-type flagellum basal body"/>
    <property type="evidence" value="ECO:0007669"/>
    <property type="project" value="UniProtKB-SubCell"/>
</dbReference>
<organism evidence="12 13">
    <name type="scientific">Candidatus Paracaedimonas acanthamoebae</name>
    <dbReference type="NCBI Taxonomy" id="244581"/>
    <lineage>
        <taxon>Bacteria</taxon>
        <taxon>Pseudomonadati</taxon>
        <taxon>Pseudomonadota</taxon>
        <taxon>Alphaproteobacteria</taxon>
        <taxon>Holosporales</taxon>
        <taxon>Caedimonadaceae</taxon>
        <taxon>Candidatus Paracaedimonas</taxon>
    </lineage>
</organism>
<evidence type="ECO:0000256" key="5">
    <source>
        <dbReference type="ARBA" id="ARBA00022475"/>
    </source>
</evidence>
<evidence type="ECO:0000313" key="13">
    <source>
        <dbReference type="Proteomes" id="UP000664414"/>
    </source>
</evidence>
<dbReference type="InterPro" id="IPR028976">
    <property type="entry name" value="CheC-like_sf"/>
</dbReference>
<evidence type="ECO:0000256" key="7">
    <source>
        <dbReference type="ARBA" id="ARBA00022779"/>
    </source>
</evidence>
<protein>
    <recommendedName>
        <fullName evidence="4">Flagellar motor switch protein FliM</fullName>
    </recommendedName>
</protein>
<feature type="domain" description="Flagellar motor switch protein FliN-like C-terminal" evidence="11">
    <location>
        <begin position="283"/>
        <end position="351"/>
    </location>
</feature>
<comment type="function">
    <text evidence="10">FliM is one of three proteins (FliG, FliN, FliM) that forms the rotor-mounted switch complex (C ring), located at the base of the basal body. This complex interacts with the CheY and CheZ chemotaxis proteins, in addition to contacting components of the motor that determine the direction of flagellar rotation.</text>
</comment>
<dbReference type="SUPFAM" id="SSF101801">
    <property type="entry name" value="Surface presentation of antigens (SPOA)"/>
    <property type="match status" value="1"/>
</dbReference>
<evidence type="ECO:0000313" key="12">
    <source>
        <dbReference type="EMBL" id="MBN9412974.1"/>
    </source>
</evidence>
<dbReference type="Proteomes" id="UP000664414">
    <property type="component" value="Unassembled WGS sequence"/>
</dbReference>
<keyword evidence="12" id="KW-0282">Flagellum</keyword>
<keyword evidence="12" id="KW-0966">Cell projection</keyword>
<reference evidence="12" key="1">
    <citation type="submission" date="2021-02" db="EMBL/GenBank/DDBJ databases">
        <title>Thiocyanate and organic carbon inputs drive convergent selection for specific autotrophic Afipia and Thiobacillus strains within complex microbiomes.</title>
        <authorList>
            <person name="Huddy R.J."/>
            <person name="Sachdeva R."/>
            <person name="Kadzinga F."/>
            <person name="Kantor R.S."/>
            <person name="Harrison S.T.L."/>
            <person name="Banfield J.F."/>
        </authorList>
    </citation>
    <scope>NUCLEOTIDE SEQUENCE</scope>
    <source>
        <strain evidence="12">SCN18_10_11_15_R4_P_38_20</strain>
    </source>
</reference>
<dbReference type="GO" id="GO:0005886">
    <property type="term" value="C:plasma membrane"/>
    <property type="evidence" value="ECO:0007669"/>
    <property type="project" value="UniProtKB-SubCell"/>
</dbReference>
<keyword evidence="7" id="KW-0283">Flagellar rotation</keyword>
<evidence type="ECO:0000256" key="1">
    <source>
        <dbReference type="ARBA" id="ARBA00004117"/>
    </source>
</evidence>
<dbReference type="InterPro" id="IPR036429">
    <property type="entry name" value="SpoA-like_sf"/>
</dbReference>
<evidence type="ECO:0000256" key="6">
    <source>
        <dbReference type="ARBA" id="ARBA00022500"/>
    </source>
</evidence>
<accession>A0A8J7PSM9</accession>
<comment type="similarity">
    <text evidence="3">Belongs to the FliM family.</text>
</comment>
<keyword evidence="9" id="KW-0975">Bacterial flagellum</keyword>
<evidence type="ECO:0000256" key="2">
    <source>
        <dbReference type="ARBA" id="ARBA00004202"/>
    </source>
</evidence>
<gene>
    <name evidence="12" type="ORF">J0H12_03485</name>
</gene>
<comment type="subcellular location">
    <subcellularLocation>
        <location evidence="1">Bacterial flagellum basal body</location>
    </subcellularLocation>
    <subcellularLocation>
        <location evidence="2">Cell membrane</location>
        <topology evidence="2">Peripheral membrane protein</topology>
    </subcellularLocation>
</comment>
<dbReference type="Gene3D" id="3.40.1550.10">
    <property type="entry name" value="CheC-like"/>
    <property type="match status" value="1"/>
</dbReference>
<dbReference type="InterPro" id="IPR001543">
    <property type="entry name" value="FliN-like_C"/>
</dbReference>
<dbReference type="GO" id="GO:0003774">
    <property type="term" value="F:cytoskeletal motor activity"/>
    <property type="evidence" value="ECO:0007669"/>
    <property type="project" value="InterPro"/>
</dbReference>
<dbReference type="PANTHER" id="PTHR30034">
    <property type="entry name" value="FLAGELLAR MOTOR SWITCH PROTEIN FLIM"/>
    <property type="match status" value="1"/>
</dbReference>
<evidence type="ECO:0000259" key="11">
    <source>
        <dbReference type="Pfam" id="PF01052"/>
    </source>
</evidence>
<dbReference type="Gene3D" id="2.30.330.10">
    <property type="entry name" value="SpoA-like"/>
    <property type="match status" value="1"/>
</dbReference>
<evidence type="ECO:0000256" key="8">
    <source>
        <dbReference type="ARBA" id="ARBA00023136"/>
    </source>
</evidence>
<evidence type="ECO:0000256" key="10">
    <source>
        <dbReference type="ARBA" id="ARBA00025044"/>
    </source>
</evidence>
<keyword evidence="6" id="KW-0145">Chemotaxis</keyword>
<evidence type="ECO:0000256" key="3">
    <source>
        <dbReference type="ARBA" id="ARBA00011049"/>
    </source>
</evidence>
<keyword evidence="5" id="KW-1003">Cell membrane</keyword>
<dbReference type="InterPro" id="IPR001689">
    <property type="entry name" value="Flag_FliM"/>
</dbReference>
<evidence type="ECO:0000256" key="4">
    <source>
        <dbReference type="ARBA" id="ARBA00021898"/>
    </source>
</evidence>
<dbReference type="PANTHER" id="PTHR30034:SF6">
    <property type="entry name" value="YOP PROTEINS TRANSLOCATION PROTEIN Q"/>
    <property type="match status" value="1"/>
</dbReference>
<dbReference type="Pfam" id="PF02154">
    <property type="entry name" value="FliM"/>
    <property type="match status" value="1"/>
</dbReference>
<sequence length="361" mass="41803">MSSNDVALFSKEWYFSDEWEQFSSEDSITHETLEPQNSQALLNQEEINSLLNHYKSPEKQAYFGVENLLKTKNSSIDDFPFLDSILRDFSQKCLDSWRSILLMNDKLDYFLENKKFVSLKNSIEEFFINGGTKIVKMKQFSSPLLINFNSECTDFLIESILGGCSTLHSAQKNKRPLTKLSTNINLYFLRFLLSALENAFGKFVNYDFFLEEENDPSDLMHLSHLSDNALLVKFIFMVDSSSNTINILFPLTFLEDFKLRLERKNKIKEQQHFTVWQEYLSNHLEQTHLTVEAKLPLIISSLEEILTWKIGTQITLPLTSSSLISVECEDIELMKGEVGQYNNSVAIQITRNKLSSIKEEK</sequence>
<keyword evidence="8" id="KW-0472">Membrane</keyword>
<evidence type="ECO:0000256" key="9">
    <source>
        <dbReference type="ARBA" id="ARBA00023143"/>
    </source>
</evidence>
<dbReference type="GO" id="GO:0071978">
    <property type="term" value="P:bacterial-type flagellum-dependent swarming motility"/>
    <property type="evidence" value="ECO:0007669"/>
    <property type="project" value="TreeGrafter"/>
</dbReference>
<comment type="caution">
    <text evidence="12">The sequence shown here is derived from an EMBL/GenBank/DDBJ whole genome shotgun (WGS) entry which is preliminary data.</text>
</comment>
<dbReference type="AlphaFoldDB" id="A0A8J7PSM9"/>
<keyword evidence="12" id="KW-0969">Cilium</keyword>
<dbReference type="GO" id="GO:0050918">
    <property type="term" value="P:positive chemotaxis"/>
    <property type="evidence" value="ECO:0007669"/>
    <property type="project" value="TreeGrafter"/>
</dbReference>
<proteinExistence type="inferred from homology"/>
<name>A0A8J7PSM9_9PROT</name>
<dbReference type="Pfam" id="PF01052">
    <property type="entry name" value="FliMN_C"/>
    <property type="match status" value="1"/>
</dbReference>